<accession>A0A6P3VQK4</accession>
<evidence type="ECO:0000256" key="7">
    <source>
        <dbReference type="ARBA" id="ARBA00023002"/>
    </source>
</evidence>
<evidence type="ECO:0000259" key="15">
    <source>
        <dbReference type="PROSITE" id="PS50095"/>
    </source>
</evidence>
<dbReference type="InterPro" id="IPR001024">
    <property type="entry name" value="PLAT/LH2_dom"/>
</dbReference>
<dbReference type="InterPro" id="IPR001885">
    <property type="entry name" value="LipOase_mml"/>
</dbReference>
<organism evidence="17 18">
    <name type="scientific">Clupea harengus</name>
    <name type="common">Atlantic herring</name>
    <dbReference type="NCBI Taxonomy" id="7950"/>
    <lineage>
        <taxon>Eukaryota</taxon>
        <taxon>Metazoa</taxon>
        <taxon>Chordata</taxon>
        <taxon>Craniata</taxon>
        <taxon>Vertebrata</taxon>
        <taxon>Euteleostomi</taxon>
        <taxon>Actinopterygii</taxon>
        <taxon>Neopterygii</taxon>
        <taxon>Teleostei</taxon>
        <taxon>Clupei</taxon>
        <taxon>Clupeiformes</taxon>
        <taxon>Clupeoidei</taxon>
        <taxon>Clupeidae</taxon>
        <taxon>Clupea</taxon>
    </lineage>
</organism>
<keyword evidence="17" id="KW-1185">Reference proteome</keyword>
<keyword evidence="5 10" id="KW-0479">Metal-binding</keyword>
<evidence type="ECO:0000256" key="10">
    <source>
        <dbReference type="PIRSR" id="PIRSR601885-1"/>
    </source>
</evidence>
<comment type="pathway">
    <text evidence="2">Lipid metabolism.</text>
</comment>
<dbReference type="InterPro" id="IPR000907">
    <property type="entry name" value="LipOase"/>
</dbReference>
<dbReference type="PROSITE" id="PS51393">
    <property type="entry name" value="LIPOXYGENASE_3"/>
    <property type="match status" value="1"/>
</dbReference>
<feature type="binding site" evidence="11">
    <location>
        <position position="17"/>
    </location>
    <ligand>
        <name>Ca(2+)</name>
        <dbReference type="ChEBI" id="CHEBI:29108"/>
        <label>1</label>
    </ligand>
</feature>
<evidence type="ECO:0000256" key="11">
    <source>
        <dbReference type="PIRSR" id="PIRSR601885-2"/>
    </source>
</evidence>
<dbReference type="SUPFAM" id="SSF48484">
    <property type="entry name" value="Lipoxigenase"/>
    <property type="match status" value="1"/>
</dbReference>
<keyword evidence="6 14" id="KW-0223">Dioxygenase</keyword>
<proteinExistence type="inferred from homology"/>
<feature type="binding site" evidence="10">
    <location>
        <position position="365"/>
    </location>
    <ligand>
        <name>Fe cation</name>
        <dbReference type="ChEBI" id="CHEBI:24875"/>
        <note>catalytic</note>
    </ligand>
</feature>
<evidence type="ECO:0000313" key="19">
    <source>
        <dbReference type="RefSeq" id="XP_031427846.1"/>
    </source>
</evidence>
<dbReference type="GO" id="GO:0016702">
    <property type="term" value="F:oxidoreductase activity, acting on single donors with incorporation of molecular oxygen, incorporation of two atoms of oxygen"/>
    <property type="evidence" value="ECO:0007669"/>
    <property type="project" value="InterPro"/>
</dbReference>
<evidence type="ECO:0000256" key="9">
    <source>
        <dbReference type="ARBA" id="ARBA00023098"/>
    </source>
</evidence>
<feature type="binding site" evidence="11">
    <location>
        <position position="81"/>
    </location>
    <ligand>
        <name>Ca(2+)</name>
        <dbReference type="ChEBI" id="CHEBI:29108"/>
        <label>1</label>
    </ligand>
</feature>
<dbReference type="RefSeq" id="XP_031427846.1">
    <property type="nucleotide sequence ID" value="XM_031571986.2"/>
</dbReference>
<dbReference type="GO" id="GO:0034440">
    <property type="term" value="P:lipid oxidation"/>
    <property type="evidence" value="ECO:0007669"/>
    <property type="project" value="InterPro"/>
</dbReference>
<keyword evidence="8 10" id="KW-0408">Iron</keyword>
<feature type="site" description="Essential for stabilizing binding to COTL1" evidence="12">
    <location>
        <position position="103"/>
    </location>
</feature>
<dbReference type="GO" id="GO:0005506">
    <property type="term" value="F:iron ion binding"/>
    <property type="evidence" value="ECO:0007669"/>
    <property type="project" value="InterPro"/>
</dbReference>
<keyword evidence="11" id="KW-0106">Calcium</keyword>
<gene>
    <name evidence="18 19" type="primary">zgc:152891</name>
</gene>
<evidence type="ECO:0000256" key="3">
    <source>
        <dbReference type="ARBA" id="ARBA00009419"/>
    </source>
</evidence>
<dbReference type="InterPro" id="IPR020833">
    <property type="entry name" value="LipOase_Fe_BS"/>
</dbReference>
<dbReference type="OrthoDB" id="407298at2759"/>
<dbReference type="GO" id="GO:0005737">
    <property type="term" value="C:cytoplasm"/>
    <property type="evidence" value="ECO:0007669"/>
    <property type="project" value="UniProtKB-SubCell"/>
</dbReference>
<feature type="binding site" evidence="10">
    <location>
        <position position="540"/>
    </location>
    <ligand>
        <name>Fe cation</name>
        <dbReference type="ChEBI" id="CHEBI:24875"/>
        <note>catalytic</note>
    </ligand>
</feature>
<feature type="binding site" evidence="11">
    <location>
        <position position="39"/>
    </location>
    <ligand>
        <name>Ca(2+)</name>
        <dbReference type="ChEBI" id="CHEBI:29108"/>
        <label>2</label>
    </ligand>
</feature>
<feature type="domain" description="PLAT" evidence="15">
    <location>
        <begin position="2"/>
        <end position="118"/>
    </location>
</feature>
<evidence type="ECO:0000256" key="14">
    <source>
        <dbReference type="RuleBase" id="RU003974"/>
    </source>
</evidence>
<comment type="caution">
    <text evidence="13">Lacks conserved residue(s) required for the propagation of feature annotation.</text>
</comment>
<dbReference type="SUPFAM" id="SSF49723">
    <property type="entry name" value="Lipase/lipooxygenase domain (PLAT/LH2 domain)"/>
    <property type="match status" value="1"/>
</dbReference>
<comment type="subcellular location">
    <subcellularLocation>
        <location evidence="1">Cytoplasm</location>
    </subcellularLocation>
</comment>
<evidence type="ECO:0000256" key="1">
    <source>
        <dbReference type="ARBA" id="ARBA00004496"/>
    </source>
</evidence>
<protein>
    <submittedName>
        <fullName evidence="18 19">Polyunsaturated fatty acid lipoxygenase ALOX15B</fullName>
    </submittedName>
</protein>
<dbReference type="RefSeq" id="XP_012678408.2">
    <property type="nucleotide sequence ID" value="XM_012822954.3"/>
</dbReference>
<dbReference type="Proteomes" id="UP000515152">
    <property type="component" value="Chromosome 8"/>
</dbReference>
<dbReference type="Gene3D" id="3.10.450.60">
    <property type="match status" value="1"/>
</dbReference>
<reference evidence="18 19" key="1">
    <citation type="submission" date="2025-04" db="UniProtKB">
        <authorList>
            <consortium name="RefSeq"/>
        </authorList>
    </citation>
    <scope>IDENTIFICATION</scope>
</reference>
<keyword evidence="9" id="KW-0443">Lipid metabolism</keyword>
<dbReference type="PROSITE" id="PS50095">
    <property type="entry name" value="PLAT"/>
    <property type="match status" value="1"/>
</dbReference>
<comment type="similarity">
    <text evidence="3 14">Belongs to the lipoxygenase family.</text>
</comment>
<evidence type="ECO:0000256" key="6">
    <source>
        <dbReference type="ARBA" id="ARBA00022964"/>
    </source>
</evidence>
<comment type="cofactor">
    <cofactor evidence="10">
        <name>Fe cation</name>
        <dbReference type="ChEBI" id="CHEBI:24875"/>
    </cofactor>
    <text evidence="10">Binds 1 Fe cation per subunit.</text>
</comment>
<feature type="domain" description="Lipoxygenase" evidence="16">
    <location>
        <begin position="119"/>
        <end position="663"/>
    </location>
</feature>
<dbReference type="GeneID" id="105896216"/>
<dbReference type="PROSITE" id="PS00711">
    <property type="entry name" value="LIPOXYGENASE_1"/>
    <property type="match status" value="1"/>
</dbReference>
<dbReference type="KEGG" id="char:105896216"/>
<dbReference type="AlphaFoldDB" id="A0A6P3VQK4"/>
<evidence type="ECO:0000313" key="17">
    <source>
        <dbReference type="Proteomes" id="UP000515152"/>
    </source>
</evidence>
<dbReference type="PRINTS" id="PR00087">
    <property type="entry name" value="LIPOXYGENASE"/>
</dbReference>
<dbReference type="Gene3D" id="1.20.245.10">
    <property type="entry name" value="Lipoxygenase-1, Domain 5"/>
    <property type="match status" value="1"/>
</dbReference>
<evidence type="ECO:0000256" key="12">
    <source>
        <dbReference type="PIRSR" id="PIRSR601885-3"/>
    </source>
</evidence>
<dbReference type="InterPro" id="IPR036392">
    <property type="entry name" value="PLAT/LH2_dom_sf"/>
</dbReference>
<evidence type="ECO:0000256" key="5">
    <source>
        <dbReference type="ARBA" id="ARBA00022723"/>
    </source>
</evidence>
<dbReference type="Pfam" id="PF00305">
    <property type="entry name" value="Lipoxygenase"/>
    <property type="match status" value="1"/>
</dbReference>
<dbReference type="GeneTree" id="ENSGT00940000161510"/>
<keyword evidence="7 14" id="KW-0560">Oxidoreductase</keyword>
<dbReference type="InterPro" id="IPR013819">
    <property type="entry name" value="LipOase_C"/>
</dbReference>
<feature type="binding site" evidence="10">
    <location>
        <position position="360"/>
    </location>
    <ligand>
        <name>Fe cation</name>
        <dbReference type="ChEBI" id="CHEBI:24875"/>
        <note>catalytic</note>
    </ligand>
</feature>
<evidence type="ECO:0000256" key="8">
    <source>
        <dbReference type="ARBA" id="ARBA00023004"/>
    </source>
</evidence>
<evidence type="ECO:0000256" key="13">
    <source>
        <dbReference type="PROSITE-ProRule" id="PRU00152"/>
    </source>
</evidence>
<dbReference type="InterPro" id="IPR036226">
    <property type="entry name" value="LipOase_C_sf"/>
</dbReference>
<dbReference type="Gene3D" id="2.60.60.20">
    <property type="entry name" value="PLAT/LH2 domain"/>
    <property type="match status" value="1"/>
</dbReference>
<evidence type="ECO:0000259" key="16">
    <source>
        <dbReference type="PROSITE" id="PS51393"/>
    </source>
</evidence>
<dbReference type="PRINTS" id="PR00467">
    <property type="entry name" value="MAMLPOXGNASE"/>
</dbReference>
<evidence type="ECO:0000256" key="4">
    <source>
        <dbReference type="ARBA" id="ARBA00022490"/>
    </source>
</evidence>
<evidence type="ECO:0000313" key="18">
    <source>
        <dbReference type="RefSeq" id="XP_012678408.2"/>
    </source>
</evidence>
<dbReference type="PANTHER" id="PTHR11771">
    <property type="entry name" value="LIPOXYGENASE"/>
    <property type="match status" value="1"/>
</dbReference>
<feature type="binding site" evidence="10">
    <location>
        <position position="663"/>
    </location>
    <ligand>
        <name>Fe cation</name>
        <dbReference type="ChEBI" id="CHEBI:24875"/>
        <note>catalytic</note>
    </ligand>
</feature>
<name>A0A6P3VQK4_CLUHA</name>
<sequence>MEGFHITVRTSALPLAGSYSILHVSLISTQGKIVSDVLDHAESHLLPGSAFTILVGGSHDVDQVALVRLRLEVRPGFPDLDWHCQCVEVNHGPRVQVFPCHRWLQAADGDVELRSEDVCMVNREKVDVLKEHRTRELSTKQQHIRWHTFADGVPRCVDMQTLKPLGPNLSSTRQSPGTNLHYLRGFTERKDPWGSFKEIEQFFMQNGSGNSVAMYVWSHWREDAFFGYQCLNGCNPLLVRQIHSIPCILSVTPELVQPFLPEGSSLELELERGKVFLLDYEVLEGVPPNVINGKQQQLATPLCLLHASADGNLKPIAIQLQQKPSSENPVFLPSDPQPDWLLAKMWTRCADFQCHQLISHFLRTHLLGEVCCVATLRQLPEVHPIHMLLMPHVRSCLQINIQARASLLAPNGVFDRSIGCGLNAIPVLLAHATARLRYHTLCVPEDLKARGVETLPNYYYAQDALKLWNALHRFATRWVDLYYHSNTEVEEDSELQSWIMEIFTEGFLGNTESGMPQSFESKEELSKFITMVIFSCSALHAAVNFSQFDFNLWMPNCPASMSRSPPQSKGSVKEEDLVTFLPDVNATCSVLTTLALLSEPGVNFVPLCQYNEPYFSNDAHCRLVEEVQKELSTIGAEISERNSKMELPYSYLSPDRIENSVSI</sequence>
<keyword evidence="4" id="KW-0963">Cytoplasm</keyword>
<evidence type="ECO:0000256" key="2">
    <source>
        <dbReference type="ARBA" id="ARBA00005189"/>
    </source>
</evidence>